<dbReference type="PANTHER" id="PTHR11266">
    <property type="entry name" value="PEROXISOMAL MEMBRANE PROTEIN 2, PXMP2 MPV17"/>
    <property type="match status" value="1"/>
</dbReference>
<evidence type="ECO:0000256" key="5">
    <source>
        <dbReference type="ARBA" id="ARBA00023136"/>
    </source>
</evidence>
<feature type="transmembrane region" description="Helical" evidence="7">
    <location>
        <begin position="89"/>
        <end position="107"/>
    </location>
</feature>
<evidence type="ECO:0000313" key="8">
    <source>
        <dbReference type="EMBL" id="AWU73951.1"/>
    </source>
</evidence>
<dbReference type="GO" id="GO:0005739">
    <property type="term" value="C:mitochondrion"/>
    <property type="evidence" value="ECO:0007669"/>
    <property type="project" value="TreeGrafter"/>
</dbReference>
<evidence type="ECO:0000256" key="7">
    <source>
        <dbReference type="RuleBase" id="RU363053"/>
    </source>
</evidence>
<accession>A0A2U9QY39</accession>
<dbReference type="Proteomes" id="UP000249293">
    <property type="component" value="Chromosome 1"/>
</dbReference>
<gene>
    <name evidence="8" type="ORF">C5L36_0A05470</name>
</gene>
<feature type="transmembrane region" description="Helical" evidence="7">
    <location>
        <begin position="119"/>
        <end position="140"/>
    </location>
</feature>
<dbReference type="Pfam" id="PF04117">
    <property type="entry name" value="Mpv17_PMP22"/>
    <property type="match status" value="1"/>
</dbReference>
<dbReference type="VEuPathDB" id="FungiDB:C5L36_0A05470"/>
<keyword evidence="5 7" id="KW-0472">Membrane</keyword>
<sequence length="174" mass="18919">MSHLLRLFNRHPLVGNMLLTGSLFALGDGLAQGAEEKVFSPKRMFLNGVYGGIVFAPIAHPLYQVLGRIHVRGSTLLSGAARTLVDQTLWAPVGVALYLAWVGAWDGGAAGAAARVRELWWGTLLANWAVWPILQGVNFTVVPPRARLAVSALAGVLWNGYLSWRAHSLRRTDK</sequence>
<evidence type="ECO:0000256" key="4">
    <source>
        <dbReference type="ARBA" id="ARBA00022989"/>
    </source>
</evidence>
<reference evidence="8 9" key="1">
    <citation type="submission" date="2018-06" db="EMBL/GenBank/DDBJ databases">
        <title>Population genomics shows no distinction between pathogenic Candida krusei and environmental Pichia kudriavzevii: One species, four names.</title>
        <authorList>
            <person name="Douglass A.P."/>
            <person name="Offei B."/>
            <person name="Braun-Galleani S."/>
            <person name="Coughlan A.Y."/>
            <person name="Martos A."/>
            <person name="Ortiz-Merino R.A."/>
            <person name="Byrne K.P."/>
            <person name="Wolfe K.H."/>
        </authorList>
    </citation>
    <scope>NUCLEOTIDE SEQUENCE [LARGE SCALE GENOMIC DNA]</scope>
    <source>
        <strain evidence="8 9">CBS573</strain>
    </source>
</reference>
<dbReference type="InterPro" id="IPR007248">
    <property type="entry name" value="Mpv17_PMP22"/>
</dbReference>
<dbReference type="PANTHER" id="PTHR11266:SF17">
    <property type="entry name" value="PROTEIN MPV17"/>
    <property type="match status" value="1"/>
</dbReference>
<evidence type="ECO:0000256" key="1">
    <source>
        <dbReference type="ARBA" id="ARBA00004141"/>
    </source>
</evidence>
<comment type="subcellular location">
    <subcellularLocation>
        <location evidence="1">Membrane</location>
        <topology evidence="1">Multi-pass membrane protein</topology>
    </subcellularLocation>
</comment>
<keyword evidence="3 7" id="KW-0812">Transmembrane</keyword>
<evidence type="ECO:0000256" key="2">
    <source>
        <dbReference type="ARBA" id="ARBA00006824"/>
    </source>
</evidence>
<comment type="similarity">
    <text evidence="2 7">Belongs to the peroxisomal membrane protein PXMP2/4 family.</text>
</comment>
<dbReference type="GO" id="GO:0016020">
    <property type="term" value="C:membrane"/>
    <property type="evidence" value="ECO:0007669"/>
    <property type="project" value="UniProtKB-SubCell"/>
</dbReference>
<dbReference type="KEGG" id="pkz:C5L36_0A05470"/>
<dbReference type="RefSeq" id="XP_029319428.1">
    <property type="nucleotide sequence ID" value="XM_029463568.1"/>
</dbReference>
<dbReference type="AlphaFoldDB" id="A0A2U9QY39"/>
<dbReference type="STRING" id="4909.A0A2U9QY39"/>
<evidence type="ECO:0000256" key="3">
    <source>
        <dbReference type="ARBA" id="ARBA00022692"/>
    </source>
</evidence>
<protein>
    <recommendedName>
        <fullName evidence="6">Protein SYM1</fullName>
    </recommendedName>
</protein>
<dbReference type="GeneID" id="40381661"/>
<evidence type="ECO:0000256" key="6">
    <source>
        <dbReference type="ARBA" id="ARBA00039302"/>
    </source>
</evidence>
<evidence type="ECO:0000313" key="9">
    <source>
        <dbReference type="Proteomes" id="UP000249293"/>
    </source>
</evidence>
<name>A0A2U9QY39_PICKU</name>
<dbReference type="OrthoDB" id="430207at2759"/>
<dbReference type="EMBL" id="CP028773">
    <property type="protein sequence ID" value="AWU73951.1"/>
    <property type="molecule type" value="Genomic_DNA"/>
</dbReference>
<keyword evidence="4 7" id="KW-1133">Transmembrane helix</keyword>
<keyword evidence="9" id="KW-1185">Reference proteome</keyword>
<proteinExistence type="inferred from homology"/>
<organism evidence="8 9">
    <name type="scientific">Pichia kudriavzevii</name>
    <name type="common">Yeast</name>
    <name type="synonym">Issatchenkia orientalis</name>
    <dbReference type="NCBI Taxonomy" id="4909"/>
    <lineage>
        <taxon>Eukaryota</taxon>
        <taxon>Fungi</taxon>
        <taxon>Dikarya</taxon>
        <taxon>Ascomycota</taxon>
        <taxon>Saccharomycotina</taxon>
        <taxon>Pichiomycetes</taxon>
        <taxon>Pichiales</taxon>
        <taxon>Pichiaceae</taxon>
        <taxon>Pichia</taxon>
    </lineage>
</organism>